<organism evidence="11 12">
    <name type="scientific">Cyberlindnera fabianii</name>
    <name type="common">Yeast</name>
    <name type="synonym">Hansenula fabianii</name>
    <dbReference type="NCBI Taxonomy" id="36022"/>
    <lineage>
        <taxon>Eukaryota</taxon>
        <taxon>Fungi</taxon>
        <taxon>Dikarya</taxon>
        <taxon>Ascomycota</taxon>
        <taxon>Saccharomycotina</taxon>
        <taxon>Saccharomycetes</taxon>
        <taxon>Phaffomycetales</taxon>
        <taxon>Phaffomycetaceae</taxon>
        <taxon>Cyberlindnera</taxon>
    </lineage>
</organism>
<evidence type="ECO:0000256" key="7">
    <source>
        <dbReference type="PROSITE-ProRule" id="PRU01161"/>
    </source>
</evidence>
<dbReference type="InterPro" id="IPR023214">
    <property type="entry name" value="HAD_sf"/>
</dbReference>
<feature type="active site" description="Nucleophile" evidence="7">
    <location>
        <position position="310"/>
    </location>
</feature>
<comment type="similarity">
    <text evidence="1">Belongs to the PLPL family.</text>
</comment>
<protein>
    <recommendedName>
        <fullName evidence="10">PNPLA domain-containing protein</fullName>
    </recommendedName>
</protein>
<dbReference type="GO" id="GO:0016042">
    <property type="term" value="P:lipid catabolic process"/>
    <property type="evidence" value="ECO:0007669"/>
    <property type="project" value="UniProtKB-UniRule"/>
</dbReference>
<dbReference type="InterPro" id="IPR002641">
    <property type="entry name" value="PNPLA_dom"/>
</dbReference>
<dbReference type="NCBIfam" id="TIGR01691">
    <property type="entry name" value="enolase-ppase"/>
    <property type="match status" value="1"/>
</dbReference>
<keyword evidence="9" id="KW-0812">Transmembrane</keyword>
<keyword evidence="6" id="KW-0486">Methionine biosynthesis</keyword>
<keyword evidence="9" id="KW-1133">Transmembrane helix</keyword>
<dbReference type="GO" id="GO:0000287">
    <property type="term" value="F:magnesium ion binding"/>
    <property type="evidence" value="ECO:0007669"/>
    <property type="project" value="InterPro"/>
</dbReference>
<feature type="region of interest" description="Disordered" evidence="8">
    <location>
        <begin position="675"/>
        <end position="714"/>
    </location>
</feature>
<dbReference type="Pfam" id="PF11815">
    <property type="entry name" value="DUF3336"/>
    <property type="match status" value="1"/>
</dbReference>
<feature type="short sequence motif" description="GXSXG" evidence="7">
    <location>
        <begin position="308"/>
        <end position="312"/>
    </location>
</feature>
<dbReference type="OMA" id="NRITACH"/>
<dbReference type="SUPFAM" id="SSF56784">
    <property type="entry name" value="HAD-like"/>
    <property type="match status" value="1"/>
</dbReference>
<keyword evidence="9" id="KW-0472">Membrane</keyword>
<evidence type="ECO:0000256" key="3">
    <source>
        <dbReference type="ARBA" id="ARBA00022801"/>
    </source>
</evidence>
<comment type="caution">
    <text evidence="7">Lacks conserved residue(s) required for the propagation of feature annotation.</text>
</comment>
<dbReference type="AlphaFoldDB" id="A0A1V2L6J1"/>
<dbReference type="EMBL" id="MPUK01000004">
    <property type="protein sequence ID" value="ONH67539.1"/>
    <property type="molecule type" value="Genomic_DNA"/>
</dbReference>
<comment type="caution">
    <text evidence="11">The sequence shown here is derived from an EMBL/GenBank/DDBJ whole genome shotgun (WGS) entry which is preliminary data.</text>
</comment>
<dbReference type="GO" id="GO:0006641">
    <property type="term" value="P:triglyceride metabolic process"/>
    <property type="evidence" value="ECO:0007669"/>
    <property type="project" value="UniProtKB-ARBA"/>
</dbReference>
<reference evidence="12" key="1">
    <citation type="journal article" date="2017" name="Genome Announc.">
        <title>Genome sequences of Cyberlindnera fabianii 65, Pichia kudriavzevii 129, and Saccharomyces cerevisiae 131 isolated from fermented masau fruits in Zimbabwe.</title>
        <authorList>
            <person name="van Rijswijck I.M.H."/>
            <person name="Derks M.F.L."/>
            <person name="Abee T."/>
            <person name="de Ridder D."/>
            <person name="Smid E.J."/>
        </authorList>
    </citation>
    <scope>NUCLEOTIDE SEQUENCE [LARGE SCALE GENOMIC DNA]</scope>
    <source>
        <strain evidence="12">65</strain>
    </source>
</reference>
<dbReference type="PROSITE" id="PS51635">
    <property type="entry name" value="PNPLA"/>
    <property type="match status" value="1"/>
</dbReference>
<keyword evidence="3 7" id="KW-0378">Hydrolase</keyword>
<proteinExistence type="inferred from homology"/>
<dbReference type="GO" id="GO:0019509">
    <property type="term" value="P:L-methionine salvage from methylthioadenosine"/>
    <property type="evidence" value="ECO:0007669"/>
    <property type="project" value="InterPro"/>
</dbReference>
<keyword evidence="5 7" id="KW-0443">Lipid metabolism</keyword>
<dbReference type="SUPFAM" id="SSF52151">
    <property type="entry name" value="FabD/lysophospholipase-like"/>
    <property type="match status" value="1"/>
</dbReference>
<evidence type="ECO:0000256" key="8">
    <source>
        <dbReference type="SAM" id="MobiDB-lite"/>
    </source>
</evidence>
<accession>A0A1V2L6J1</accession>
<evidence type="ECO:0000313" key="12">
    <source>
        <dbReference type="Proteomes" id="UP000189513"/>
    </source>
</evidence>
<evidence type="ECO:0000256" key="9">
    <source>
        <dbReference type="SAM" id="Phobius"/>
    </source>
</evidence>
<dbReference type="InterPro" id="IPR021771">
    <property type="entry name" value="Triacylglycerol_lipase_N"/>
</dbReference>
<feature type="transmembrane region" description="Helical" evidence="9">
    <location>
        <begin position="102"/>
        <end position="122"/>
    </location>
</feature>
<dbReference type="InterPro" id="IPR036412">
    <property type="entry name" value="HAD-like_sf"/>
</dbReference>
<evidence type="ECO:0000256" key="6">
    <source>
        <dbReference type="ARBA" id="ARBA00023167"/>
    </source>
</evidence>
<evidence type="ECO:0000259" key="10">
    <source>
        <dbReference type="PROSITE" id="PS51635"/>
    </source>
</evidence>
<evidence type="ECO:0000256" key="5">
    <source>
        <dbReference type="ARBA" id="ARBA00023098"/>
    </source>
</evidence>
<evidence type="ECO:0000256" key="2">
    <source>
        <dbReference type="ARBA" id="ARBA00022605"/>
    </source>
</evidence>
<dbReference type="Gene3D" id="1.10.720.60">
    <property type="match status" value="1"/>
</dbReference>
<keyword evidence="4 7" id="KW-0442">Lipid degradation</keyword>
<feature type="domain" description="PNPLA" evidence="10">
    <location>
        <begin position="277"/>
        <end position="469"/>
    </location>
</feature>
<dbReference type="InterPro" id="IPR016035">
    <property type="entry name" value="Acyl_Trfase/lysoPLipase"/>
</dbReference>
<dbReference type="PANTHER" id="PTHR14226">
    <property type="entry name" value="NEUROPATHY TARGET ESTERASE/SWISS CHEESE D.MELANOGASTER"/>
    <property type="match status" value="1"/>
</dbReference>
<dbReference type="Proteomes" id="UP000189513">
    <property type="component" value="Unassembled WGS sequence"/>
</dbReference>
<evidence type="ECO:0000313" key="11">
    <source>
        <dbReference type="EMBL" id="ONH67539.1"/>
    </source>
</evidence>
<dbReference type="InterPro" id="IPR023943">
    <property type="entry name" value="Enolase-ppase_E1"/>
</dbReference>
<dbReference type="PANTHER" id="PTHR14226:SF66">
    <property type="entry name" value="TRIACYLGLYCEROL LIPASE PTL2"/>
    <property type="match status" value="1"/>
</dbReference>
<dbReference type="InterPro" id="IPR050301">
    <property type="entry name" value="NTE"/>
</dbReference>
<dbReference type="STRING" id="36022.A0A1V2L6J1"/>
<dbReference type="VEuPathDB" id="FungiDB:BON22_2758"/>
<feature type="active site" description="Proton acceptor" evidence="7">
    <location>
        <position position="456"/>
    </location>
</feature>
<dbReference type="Pfam" id="PF00702">
    <property type="entry name" value="Hydrolase"/>
    <property type="match status" value="1"/>
</dbReference>
<dbReference type="GO" id="GO:0004806">
    <property type="term" value="F:triacylglycerol lipase activity"/>
    <property type="evidence" value="ECO:0007669"/>
    <property type="project" value="InterPro"/>
</dbReference>
<feature type="compositionally biased region" description="Acidic residues" evidence="8">
    <location>
        <begin position="682"/>
        <end position="710"/>
    </location>
</feature>
<dbReference type="Pfam" id="PF01734">
    <property type="entry name" value="Patatin"/>
    <property type="match status" value="1"/>
</dbReference>
<sequence length="940" mass="105937">MDIDYVNPDHIQAFARALSDEPAPQVPLSTKEMVDITQRLVGSQELSTTIEPVEKITSKNDWAPMHKRVMNGNEISSKKRSKATGGKRDEYFQSWSYKALRYPILIPILIWLSFLTILYLFLRVYIALYERFFRWTGKKGKLRRILRHSKNYQEWVENAIKLDDYLGLSKWKKKEHFYYYDYNTLKVTVEKLKALQAGDNIEELMFLLQSCIKANFAGTENPLLYSQTYFGTKAIVEEYNREVTRAIGLVIDDTTVSPKLKKSLFKSLNRNFGRTALCLSGGATMAYNHFGVIKALLENDVLPDIISGTSGGGIVAALAATRTNDELRDLLKPELANRITACEEGPLTYIPRWWKTGARFDAVDWAEKATWFTMGSMTFKEIYEKTGKILNISTVPADPHSPVILCNHITAPNCVVWSTLLASSAVPGVLNPVVLMMKDPKTEELIPFSFGTKFKDGSLRTDIPVEALNTYYNVKFSVVSQVNPHISLFYFAPKGSVGRPVSRSKTGLRGGFIGAGLESFIKLENRKWLQLIRKLDLLPHLMDQDWSNLWLQNFSGTVSIFPKLNPLDLRFLLSDPDEKRLEAMIENGQSATYPKLHFIKHRLNIERKIIEGLKKYKAAVRESTTATTATTTTTTQSRSMGTFDRGGFVFSDSEDESRVYDLNAGVEGMQYQVRLDKRDDHSDDDSENDEDDLAGDDNEFDLVDEPEDDEAAPHSTVCPITFVKEGLFPYFLNKLPSVLAAEKFPLQASNSTISSILVDFPEETKNDADTLEAHIKSLVKNDIKEKTLKSLQGLVWQGGYDSGEIKAPLYPDAISSIKKWNSEGKDVLIYSSGSVKAQKLLFGHVDVNGVSTDMNGLLKGYFDITTSGYKFEKESYSNILKDLNKEGKNVLFLSDNVKEVRAAMEAGMFSLVAVRDGNAEISEHDKQDLQLVDDFTQIDI</sequence>
<evidence type="ECO:0000256" key="1">
    <source>
        <dbReference type="ARBA" id="ARBA00006104"/>
    </source>
</evidence>
<evidence type="ECO:0000256" key="4">
    <source>
        <dbReference type="ARBA" id="ARBA00022963"/>
    </source>
</evidence>
<dbReference type="CDD" id="cd07232">
    <property type="entry name" value="Pat_PLPL"/>
    <property type="match status" value="1"/>
</dbReference>
<keyword evidence="12" id="KW-1185">Reference proteome</keyword>
<gene>
    <name evidence="11" type="ORF">BON22_2758</name>
</gene>
<dbReference type="GO" id="GO:0043874">
    <property type="term" value="F:acireductone synthase activity"/>
    <property type="evidence" value="ECO:0007669"/>
    <property type="project" value="InterPro"/>
</dbReference>
<name>A0A1V2L6J1_CYBFA</name>
<dbReference type="Gene3D" id="3.40.50.1000">
    <property type="entry name" value="HAD superfamily/HAD-like"/>
    <property type="match status" value="1"/>
</dbReference>
<keyword evidence="2" id="KW-0028">Amino-acid biosynthesis</keyword>
<dbReference type="Gene3D" id="3.40.1090.10">
    <property type="entry name" value="Cytosolic phospholipase A2 catalytic domain"/>
    <property type="match status" value="2"/>
</dbReference>